<dbReference type="InterPro" id="IPR046347">
    <property type="entry name" value="bZIP_sf"/>
</dbReference>
<evidence type="ECO:0000256" key="1">
    <source>
        <dbReference type="SAM" id="Coils"/>
    </source>
</evidence>
<feature type="compositionally biased region" description="Basic and acidic residues" evidence="2">
    <location>
        <begin position="47"/>
        <end position="78"/>
    </location>
</feature>
<dbReference type="PROSITE" id="PS50217">
    <property type="entry name" value="BZIP"/>
    <property type="match status" value="1"/>
</dbReference>
<reference evidence="4" key="2">
    <citation type="submission" date="2016-07" db="EMBL/GenBank/DDBJ databases">
        <title>Evolution of pathogenesis and genome organization in the Tremellales.</title>
        <authorList>
            <person name="Cuomo C."/>
            <person name="Litvintseva A."/>
            <person name="Heitman J."/>
            <person name="Chen Y."/>
            <person name="Sun S."/>
            <person name="Springer D."/>
            <person name="Dromer F."/>
            <person name="Young S."/>
            <person name="Zeng Q."/>
            <person name="Chapman S."/>
            <person name="Gujja S."/>
            <person name="Saif S."/>
            <person name="Birren B."/>
        </authorList>
    </citation>
    <scope>NUCLEOTIDE SEQUENCE</scope>
    <source>
        <strain evidence="4">CBS 10737</strain>
    </source>
</reference>
<protein>
    <recommendedName>
        <fullName evidence="3">BZIP domain-containing protein</fullName>
    </recommendedName>
</protein>
<feature type="region of interest" description="Disordered" evidence="2">
    <location>
        <begin position="1"/>
        <end position="84"/>
    </location>
</feature>
<dbReference type="OrthoDB" id="295274at2759"/>
<dbReference type="EMBL" id="KV700116">
    <property type="protein sequence ID" value="OCF47425.1"/>
    <property type="molecule type" value="Genomic_DNA"/>
</dbReference>
<feature type="coiled-coil region" evidence="1">
    <location>
        <begin position="190"/>
        <end position="217"/>
    </location>
</feature>
<name>A0A1B9HVX3_9TREE</name>
<sequence>MSSSNAVASSSKRSAPSPTLHKAAKRPRASTSSAPNDDEDDLEDKEESEHEGSNLPEDLKAKIARKEARTIRNRESAQRSRNQRKAHLAFLEQRVVELEAENRALKGGESMSNSGSPVSPSSYSGREASPAQSVISLANDLGIPSELVNGTGVRLSNVAPPPADLDMEDVKPNIHHFPSPVPDRNLQPSFVNNNNQVDQLKAENSALRERISLLENLVKQVVAVANFSGLSTSQDVKPSVQLPSHELVSPTTTSNIDWSSFLSAPVPVPSVPGLESTLSPPYYSNTISDVPSTTTKPIQPSANTQVMLENNVTRSANPVARHPAEVATLSLPVSFDTEKGKALQRARGNNSTVSTLSTTTNSFGSEIGNSFGTSERLDNFNNNVNYNFVNNANGGLWNGAFENGINQLNTSVESMENWDEAMKNLIEDIEGRNNKSETENQLTNEHEQNNGSFLGMEWFGGNGENVVV</sequence>
<dbReference type="InterPro" id="IPR004827">
    <property type="entry name" value="bZIP"/>
</dbReference>
<dbReference type="SUPFAM" id="SSF57959">
    <property type="entry name" value="Leucine zipper domain"/>
    <property type="match status" value="1"/>
</dbReference>
<accession>A0A1B9HVX3</accession>
<dbReference type="GO" id="GO:0003700">
    <property type="term" value="F:DNA-binding transcription factor activity"/>
    <property type="evidence" value="ECO:0007669"/>
    <property type="project" value="InterPro"/>
</dbReference>
<keyword evidence="1" id="KW-0175">Coiled coil</keyword>
<dbReference type="CDD" id="cd14812">
    <property type="entry name" value="bZIP_u3"/>
    <property type="match status" value="1"/>
</dbReference>
<dbReference type="AlphaFoldDB" id="A0A1B9HVX3"/>
<feature type="domain" description="BZIP" evidence="3">
    <location>
        <begin position="63"/>
        <end position="106"/>
    </location>
</feature>
<dbReference type="Gene3D" id="1.20.5.170">
    <property type="match status" value="1"/>
</dbReference>
<dbReference type="SMART" id="SM00338">
    <property type="entry name" value="BRLZ"/>
    <property type="match status" value="1"/>
</dbReference>
<evidence type="ECO:0000259" key="3">
    <source>
        <dbReference type="PROSITE" id="PS50217"/>
    </source>
</evidence>
<gene>
    <name evidence="4" type="ORF">I206_06325</name>
</gene>
<evidence type="ECO:0000313" key="4">
    <source>
        <dbReference type="EMBL" id="OCF47425.1"/>
    </source>
</evidence>
<reference evidence="4" key="1">
    <citation type="submission" date="2013-07" db="EMBL/GenBank/DDBJ databases">
        <title>The Genome Sequence of Cryptococcus pinus CBS10737.</title>
        <authorList>
            <consortium name="The Broad Institute Genome Sequencing Platform"/>
            <person name="Cuomo C."/>
            <person name="Litvintseva A."/>
            <person name="Chen Y."/>
            <person name="Heitman J."/>
            <person name="Sun S."/>
            <person name="Springer D."/>
            <person name="Dromer F."/>
            <person name="Young S.K."/>
            <person name="Zeng Q."/>
            <person name="Gargeya S."/>
            <person name="Fitzgerald M."/>
            <person name="Abouelleil A."/>
            <person name="Alvarado L."/>
            <person name="Berlin A.M."/>
            <person name="Chapman S.B."/>
            <person name="Dewar J."/>
            <person name="Goldberg J."/>
            <person name="Griggs A."/>
            <person name="Gujja S."/>
            <person name="Hansen M."/>
            <person name="Howarth C."/>
            <person name="Imamovic A."/>
            <person name="Larimer J."/>
            <person name="McCowan C."/>
            <person name="Murphy C."/>
            <person name="Pearson M."/>
            <person name="Priest M."/>
            <person name="Roberts A."/>
            <person name="Saif S."/>
            <person name="Shea T."/>
            <person name="Sykes S."/>
            <person name="Wortman J."/>
            <person name="Nusbaum C."/>
            <person name="Birren B."/>
        </authorList>
    </citation>
    <scope>NUCLEOTIDE SEQUENCE [LARGE SCALE GENOMIC DNA]</scope>
    <source>
        <strain evidence="4">CBS 10737</strain>
    </source>
</reference>
<dbReference type="STRING" id="1296096.A0A1B9HVX3"/>
<feature type="region of interest" description="Disordered" evidence="2">
    <location>
        <begin position="106"/>
        <end position="127"/>
    </location>
</feature>
<feature type="compositionally biased region" description="Low complexity" evidence="2">
    <location>
        <begin position="110"/>
        <end position="124"/>
    </location>
</feature>
<dbReference type="Pfam" id="PF00170">
    <property type="entry name" value="bZIP_1"/>
    <property type="match status" value="1"/>
</dbReference>
<evidence type="ECO:0000256" key="2">
    <source>
        <dbReference type="SAM" id="MobiDB-lite"/>
    </source>
</evidence>
<organism evidence="4">
    <name type="scientific">Kwoniella pini CBS 10737</name>
    <dbReference type="NCBI Taxonomy" id="1296096"/>
    <lineage>
        <taxon>Eukaryota</taxon>
        <taxon>Fungi</taxon>
        <taxon>Dikarya</taxon>
        <taxon>Basidiomycota</taxon>
        <taxon>Agaricomycotina</taxon>
        <taxon>Tremellomycetes</taxon>
        <taxon>Tremellales</taxon>
        <taxon>Cryptococcaceae</taxon>
        <taxon>Kwoniella</taxon>
    </lineage>
</organism>
<proteinExistence type="predicted"/>
<feature type="compositionally biased region" description="Low complexity" evidence="2">
    <location>
        <begin position="1"/>
        <end position="15"/>
    </location>
</feature>
<feature type="compositionally biased region" description="Acidic residues" evidence="2">
    <location>
        <begin position="36"/>
        <end position="46"/>
    </location>
</feature>